<dbReference type="EMBL" id="AP013546">
    <property type="protein sequence ID" value="BAQ94363.1"/>
    <property type="molecule type" value="Genomic_DNA"/>
</dbReference>
<dbReference type="Proteomes" id="UP000504913">
    <property type="component" value="Segment"/>
</dbReference>
<name>A0A6S4PGQ9_9CAUD</name>
<evidence type="ECO:0000256" key="6">
    <source>
        <dbReference type="ARBA" id="ARBA00023195"/>
    </source>
</evidence>
<dbReference type="Gene3D" id="1.10.443.10">
    <property type="entry name" value="Intergrase catalytic core"/>
    <property type="match status" value="1"/>
</dbReference>
<reference evidence="8 9" key="1">
    <citation type="journal article" date="2013" name="PLoS Genet.">
        <title>Expanding the Marine Virosphere Using Metagenomics.</title>
        <authorList>
            <person name="Mizuno C.M."/>
            <person name="Rodriguez-Valera F."/>
            <person name="Kimes N.E."/>
            <person name="Ghai R."/>
        </authorList>
    </citation>
    <scope>NUCLEOTIDE SEQUENCE [LARGE SCALE GENOMIC DNA]</scope>
    <source>
        <strain evidence="8">UvMED-CGR-C79-MedDCM-OCT-S37-C6</strain>
    </source>
</reference>
<keyword evidence="5" id="KW-0233">DNA recombination</keyword>
<keyword evidence="4" id="KW-0378">Hydrolase</keyword>
<dbReference type="GO" id="GO:0006310">
    <property type="term" value="P:DNA recombination"/>
    <property type="evidence" value="ECO:0007669"/>
    <property type="project" value="UniProtKB-KW"/>
</dbReference>
<dbReference type="GO" id="GO:0075713">
    <property type="term" value="P:establishment of integrated proviral latency"/>
    <property type="evidence" value="ECO:0007669"/>
    <property type="project" value="UniProtKB-KW"/>
</dbReference>
<dbReference type="Pfam" id="PF00589">
    <property type="entry name" value="Phage_integrase"/>
    <property type="match status" value="1"/>
</dbReference>
<keyword evidence="6" id="KW-1179">Viral genome integration</keyword>
<organism evidence="8 9">
    <name type="scientific">uncultured phage_MedDCM-OCT-S37-C6</name>
    <dbReference type="NCBI Taxonomy" id="2740804"/>
    <lineage>
        <taxon>Viruses</taxon>
        <taxon>Duplodnaviria</taxon>
        <taxon>Heunggongvirae</taxon>
        <taxon>Uroviricota</taxon>
        <taxon>Caudoviricetes</taxon>
        <taxon>Autographivirales</taxon>
        <taxon>Oinezvirus</taxon>
        <taxon>Oinezvirus S37C6</taxon>
    </lineage>
</organism>
<protein>
    <recommendedName>
        <fullName evidence="2">Integrase</fullName>
    </recommendedName>
</protein>
<dbReference type="PROSITE" id="PS51898">
    <property type="entry name" value="TYR_RECOMBINASE"/>
    <property type="match status" value="1"/>
</dbReference>
<sequence length="367" mass="41665">MATVTNHSISRRKSGWVVNVVYDDGTRRQLSCSSQAHARERLQQLLADSAAAKPGRRNVFTIGDAWPQLVTYFERLENPASSIAQCRDVMTYFGKTKPIDEIQFTEVEEYQRHLLEKVGNSPSTVNAKVAKIRRMRELAVRAGVDALPPMPGNIPLNHINKALWTADELQAVVGDMSLRGLVKHAHLLLFLYEMGCRHSEAYRLTAKDIDLRQGTVHFFKEKPDHKNQNRRLPLTPQALDVISDYVGKDRHAGVWRFAGNRRSSLNIFEQQVRRSLERVGVYKTRPIHTLRDTCLSRLGQAGCTGFEIMQWSGHKDLKSVAIYVQMDMSRLDRMKTLLTETTSTPTVFTDSSVDLRQVVGNLQQARP</sequence>
<evidence type="ECO:0000256" key="1">
    <source>
        <dbReference type="ARBA" id="ARBA00008857"/>
    </source>
</evidence>
<keyword evidence="6" id="KW-1160">Virus entry into host cell</keyword>
<dbReference type="GO" id="GO:0044826">
    <property type="term" value="P:viral genome integration into host DNA"/>
    <property type="evidence" value="ECO:0007669"/>
    <property type="project" value="UniProtKB-KW"/>
</dbReference>
<evidence type="ECO:0000256" key="3">
    <source>
        <dbReference type="ARBA" id="ARBA00022679"/>
    </source>
</evidence>
<dbReference type="RefSeq" id="YP_009777619.1">
    <property type="nucleotide sequence ID" value="NC_047700.1"/>
</dbReference>
<dbReference type="KEGG" id="vg:55412269"/>
<dbReference type="CDD" id="cd00397">
    <property type="entry name" value="DNA_BRE_C"/>
    <property type="match status" value="1"/>
</dbReference>
<dbReference type="GeneID" id="55412269"/>
<evidence type="ECO:0000256" key="4">
    <source>
        <dbReference type="ARBA" id="ARBA00022801"/>
    </source>
</evidence>
<evidence type="ECO:0000259" key="7">
    <source>
        <dbReference type="PROSITE" id="PS51898"/>
    </source>
</evidence>
<dbReference type="InterPro" id="IPR002104">
    <property type="entry name" value="Integrase_catalytic"/>
</dbReference>
<accession>A0A6S4PGQ9</accession>
<evidence type="ECO:0000256" key="2">
    <source>
        <dbReference type="ARBA" id="ARBA00016082"/>
    </source>
</evidence>
<dbReference type="SUPFAM" id="SSF56349">
    <property type="entry name" value="DNA breaking-rejoining enzymes"/>
    <property type="match status" value="1"/>
</dbReference>
<proteinExistence type="inferred from homology"/>
<dbReference type="InterPro" id="IPR011010">
    <property type="entry name" value="DNA_brk_join_enz"/>
</dbReference>
<keyword evidence="9" id="KW-1185">Reference proteome</keyword>
<dbReference type="GO" id="GO:0003677">
    <property type="term" value="F:DNA binding"/>
    <property type="evidence" value="ECO:0007669"/>
    <property type="project" value="InterPro"/>
</dbReference>
<evidence type="ECO:0000313" key="8">
    <source>
        <dbReference type="EMBL" id="BAQ94363.1"/>
    </source>
</evidence>
<comment type="similarity">
    <text evidence="1">Belongs to the 'phage' integrase family.</text>
</comment>
<dbReference type="GO" id="GO:0015074">
    <property type="term" value="P:DNA integration"/>
    <property type="evidence" value="ECO:0007669"/>
    <property type="project" value="InterPro"/>
</dbReference>
<dbReference type="GO" id="GO:0016787">
    <property type="term" value="F:hydrolase activity"/>
    <property type="evidence" value="ECO:0007669"/>
    <property type="project" value="UniProtKB-KW"/>
</dbReference>
<evidence type="ECO:0000313" key="9">
    <source>
        <dbReference type="Proteomes" id="UP000504913"/>
    </source>
</evidence>
<keyword evidence="6" id="KW-0229">DNA integration</keyword>
<dbReference type="PANTHER" id="PTHR30349:SF94">
    <property type="entry name" value="INTEGRASE_RECOMBINASE HI_1414-RELATED"/>
    <property type="match status" value="1"/>
</dbReference>
<dbReference type="PANTHER" id="PTHR30349">
    <property type="entry name" value="PHAGE INTEGRASE-RELATED"/>
    <property type="match status" value="1"/>
</dbReference>
<feature type="domain" description="Tyr recombinase" evidence="7">
    <location>
        <begin position="159"/>
        <end position="336"/>
    </location>
</feature>
<keyword evidence="3" id="KW-0808">Transferase</keyword>
<evidence type="ECO:0000256" key="5">
    <source>
        <dbReference type="ARBA" id="ARBA00023172"/>
    </source>
</evidence>
<dbReference type="GO" id="GO:0016740">
    <property type="term" value="F:transferase activity"/>
    <property type="evidence" value="ECO:0007669"/>
    <property type="project" value="UniProtKB-KW"/>
</dbReference>
<dbReference type="InterPro" id="IPR013762">
    <property type="entry name" value="Integrase-like_cat_sf"/>
</dbReference>
<dbReference type="InterPro" id="IPR050090">
    <property type="entry name" value="Tyrosine_recombinase_XerCD"/>
</dbReference>